<evidence type="ECO:0000313" key="2">
    <source>
        <dbReference type="Proteomes" id="UP001153678"/>
    </source>
</evidence>
<proteinExistence type="predicted"/>
<name>A0A9W4XBT5_9GLOM</name>
<gene>
    <name evidence="1" type="ORF">FWILDA_LOCUS19462</name>
</gene>
<sequence>PNSLDYFADNINKLPRLLRIDLGKRLLAFSNSLRVYKQSLWLFLSGVWFC</sequence>
<organism evidence="1 2">
    <name type="scientific">Funneliformis geosporum</name>
    <dbReference type="NCBI Taxonomy" id="1117311"/>
    <lineage>
        <taxon>Eukaryota</taxon>
        <taxon>Fungi</taxon>
        <taxon>Fungi incertae sedis</taxon>
        <taxon>Mucoromycota</taxon>
        <taxon>Glomeromycotina</taxon>
        <taxon>Glomeromycetes</taxon>
        <taxon>Glomerales</taxon>
        <taxon>Glomeraceae</taxon>
        <taxon>Funneliformis</taxon>
    </lineage>
</organism>
<dbReference type="EMBL" id="CAMKVN010023713">
    <property type="protein sequence ID" value="CAI2200222.1"/>
    <property type="molecule type" value="Genomic_DNA"/>
</dbReference>
<evidence type="ECO:0000313" key="1">
    <source>
        <dbReference type="EMBL" id="CAI2200222.1"/>
    </source>
</evidence>
<dbReference type="AlphaFoldDB" id="A0A9W4XBT5"/>
<reference evidence="1" key="1">
    <citation type="submission" date="2022-08" db="EMBL/GenBank/DDBJ databases">
        <authorList>
            <person name="Kallberg Y."/>
            <person name="Tangrot J."/>
            <person name="Rosling A."/>
        </authorList>
    </citation>
    <scope>NUCLEOTIDE SEQUENCE</scope>
    <source>
        <strain evidence="1">Wild A</strain>
    </source>
</reference>
<protein>
    <submittedName>
        <fullName evidence="1">6432_t:CDS:1</fullName>
    </submittedName>
</protein>
<keyword evidence="2" id="KW-1185">Reference proteome</keyword>
<dbReference type="Proteomes" id="UP001153678">
    <property type="component" value="Unassembled WGS sequence"/>
</dbReference>
<comment type="caution">
    <text evidence="1">The sequence shown here is derived from an EMBL/GenBank/DDBJ whole genome shotgun (WGS) entry which is preliminary data.</text>
</comment>
<feature type="non-terminal residue" evidence="1">
    <location>
        <position position="50"/>
    </location>
</feature>
<accession>A0A9W4XBT5</accession>